<proteinExistence type="predicted"/>
<comment type="caution">
    <text evidence="2">The sequence shown here is derived from an EMBL/GenBank/DDBJ whole genome shotgun (WGS) entry which is preliminary data.</text>
</comment>
<protein>
    <submittedName>
        <fullName evidence="2">VOC family protein</fullName>
    </submittedName>
</protein>
<evidence type="ECO:0000313" key="3">
    <source>
        <dbReference type="Proteomes" id="UP000483261"/>
    </source>
</evidence>
<dbReference type="PANTHER" id="PTHR35908">
    <property type="entry name" value="HYPOTHETICAL FUSION PROTEIN"/>
    <property type="match status" value="1"/>
</dbReference>
<dbReference type="InterPro" id="IPR029068">
    <property type="entry name" value="Glyas_Bleomycin-R_OHBP_Dase"/>
</dbReference>
<dbReference type="Proteomes" id="UP000483261">
    <property type="component" value="Unassembled WGS sequence"/>
</dbReference>
<dbReference type="Gene3D" id="3.10.180.10">
    <property type="entry name" value="2,3-Dihydroxybiphenyl 1,2-Dioxygenase, domain 1"/>
    <property type="match status" value="2"/>
</dbReference>
<feature type="domain" description="Glyoxalase-like" evidence="1">
    <location>
        <begin position="13"/>
        <end position="112"/>
    </location>
</feature>
<dbReference type="SUPFAM" id="SSF54593">
    <property type="entry name" value="Glyoxalase/Bleomycin resistance protein/Dihydroxybiphenyl dioxygenase"/>
    <property type="match status" value="1"/>
</dbReference>
<organism evidence="2 3">
    <name type="scientific">Nocardioides turkmenicus</name>
    <dbReference type="NCBI Taxonomy" id="2711220"/>
    <lineage>
        <taxon>Bacteria</taxon>
        <taxon>Bacillati</taxon>
        <taxon>Actinomycetota</taxon>
        <taxon>Actinomycetes</taxon>
        <taxon>Propionibacteriales</taxon>
        <taxon>Nocardioidaceae</taxon>
        <taxon>Nocardioides</taxon>
    </lineage>
</organism>
<dbReference type="InterPro" id="IPR041581">
    <property type="entry name" value="Glyoxalase_6"/>
</dbReference>
<sequence>MSSAGVPAWFHLFLDVPRPRWEEAVGFWSAATGWAISPPRGEDGQFLTLVPQTGDPWLKMQALGDGEPRIHIDLDATDREAAVERSTSLGAQPAWTYDGVPVMRSPGGLLFCHTIGEGSAPRFARSEPERVVDQICIDIPRDRWDEEVAFWAAVTGRTPEKATAHEFVRLADPDPHGGLRILLQRLEEETGEVRAHPDLAVAHRASETCRHEALGAETVGVFEWWTVMRAPYGQVYCLTDRDPVTGKVA</sequence>
<dbReference type="RefSeq" id="WP_165112626.1">
    <property type="nucleotide sequence ID" value="NZ_JAALAA010000018.1"/>
</dbReference>
<feature type="domain" description="Glyoxalase-like" evidence="1">
    <location>
        <begin position="134"/>
        <end position="239"/>
    </location>
</feature>
<gene>
    <name evidence="2" type="ORF">G5C66_19695</name>
</gene>
<dbReference type="Pfam" id="PF18029">
    <property type="entry name" value="Glyoxalase_6"/>
    <property type="match status" value="2"/>
</dbReference>
<keyword evidence="3" id="KW-1185">Reference proteome</keyword>
<dbReference type="AlphaFoldDB" id="A0A6M1RBL7"/>
<evidence type="ECO:0000313" key="2">
    <source>
        <dbReference type="EMBL" id="NGN94948.1"/>
    </source>
</evidence>
<name>A0A6M1RBL7_9ACTN</name>
<dbReference type="PANTHER" id="PTHR35908:SF1">
    <property type="entry name" value="CONSERVED PROTEIN"/>
    <property type="match status" value="1"/>
</dbReference>
<reference evidence="2 3" key="1">
    <citation type="submission" date="2020-02" db="EMBL/GenBank/DDBJ databases">
        <title>Whole-genome analyses of novel actinobacteria.</title>
        <authorList>
            <person name="Sahin N."/>
        </authorList>
    </citation>
    <scope>NUCLEOTIDE SEQUENCE [LARGE SCALE GENOMIC DNA]</scope>
    <source>
        <strain evidence="2 3">KC13</strain>
    </source>
</reference>
<dbReference type="EMBL" id="JAALAA010000018">
    <property type="protein sequence ID" value="NGN94948.1"/>
    <property type="molecule type" value="Genomic_DNA"/>
</dbReference>
<evidence type="ECO:0000259" key="1">
    <source>
        <dbReference type="Pfam" id="PF18029"/>
    </source>
</evidence>
<accession>A0A6M1RBL7</accession>